<reference evidence="1" key="1">
    <citation type="journal article" date="2015" name="Nature">
        <title>Complex archaea that bridge the gap between prokaryotes and eukaryotes.</title>
        <authorList>
            <person name="Spang A."/>
            <person name="Saw J.H."/>
            <person name="Jorgensen S.L."/>
            <person name="Zaremba-Niedzwiedzka K."/>
            <person name="Martijn J."/>
            <person name="Lind A.E."/>
            <person name="van Eijk R."/>
            <person name="Schleper C."/>
            <person name="Guy L."/>
            <person name="Ettema T.J."/>
        </authorList>
    </citation>
    <scope>NUCLEOTIDE SEQUENCE</scope>
</reference>
<dbReference type="AlphaFoldDB" id="A0A0F8YAB9"/>
<accession>A0A0F8YAB9</accession>
<protein>
    <submittedName>
        <fullName evidence="1">Uncharacterized protein</fullName>
    </submittedName>
</protein>
<proteinExistence type="predicted"/>
<sequence>MSAFFAFLAAMINSPSRVAFTTVSVVLFWFFASWSLGFVPAFGAGFASAESVTAIQISLVEDAIIERRIRYCEAPSGSAVRRFFLKVVNQKVIQYMELTGFTSYNLPTCEELTVGTDS</sequence>
<gene>
    <name evidence="1" type="ORF">LCGC14_2922000</name>
</gene>
<organism evidence="1">
    <name type="scientific">marine sediment metagenome</name>
    <dbReference type="NCBI Taxonomy" id="412755"/>
    <lineage>
        <taxon>unclassified sequences</taxon>
        <taxon>metagenomes</taxon>
        <taxon>ecological metagenomes</taxon>
    </lineage>
</organism>
<evidence type="ECO:0000313" key="1">
    <source>
        <dbReference type="EMBL" id="KKK70635.1"/>
    </source>
</evidence>
<dbReference type="EMBL" id="LAZR01058099">
    <property type="protein sequence ID" value="KKK70635.1"/>
    <property type="molecule type" value="Genomic_DNA"/>
</dbReference>
<comment type="caution">
    <text evidence="1">The sequence shown here is derived from an EMBL/GenBank/DDBJ whole genome shotgun (WGS) entry which is preliminary data.</text>
</comment>
<name>A0A0F8YAB9_9ZZZZ</name>